<protein>
    <submittedName>
        <fullName evidence="1">Uncharacterized protein</fullName>
    </submittedName>
</protein>
<gene>
    <name evidence="1" type="ORF">M153_737000156</name>
</gene>
<feature type="non-terminal residue" evidence="1">
    <location>
        <position position="52"/>
    </location>
</feature>
<name>A0A0R0LWM8_9MICR</name>
<reference evidence="1 2" key="1">
    <citation type="submission" date="2015-07" db="EMBL/GenBank/DDBJ databases">
        <title>The genome of Pseudoloma neurophilia, a relevant intracellular parasite of the zebrafish.</title>
        <authorList>
            <person name="Ndikumana S."/>
            <person name="Pelin A."/>
            <person name="Sanders J."/>
            <person name="Corradi N."/>
        </authorList>
    </citation>
    <scope>NUCLEOTIDE SEQUENCE [LARGE SCALE GENOMIC DNA]</scope>
    <source>
        <strain evidence="1 2">MK1</strain>
    </source>
</reference>
<evidence type="ECO:0000313" key="2">
    <source>
        <dbReference type="Proteomes" id="UP000051530"/>
    </source>
</evidence>
<dbReference type="EMBL" id="LGUB01000284">
    <property type="protein sequence ID" value="KRH93592.1"/>
    <property type="molecule type" value="Genomic_DNA"/>
</dbReference>
<accession>A0A0R0LWM8</accession>
<dbReference type="VEuPathDB" id="MicrosporidiaDB:M153_737000156"/>
<evidence type="ECO:0000313" key="1">
    <source>
        <dbReference type="EMBL" id="KRH93592.1"/>
    </source>
</evidence>
<comment type="caution">
    <text evidence="1">The sequence shown here is derived from an EMBL/GenBank/DDBJ whole genome shotgun (WGS) entry which is preliminary data.</text>
</comment>
<sequence length="52" mass="6359">MREPSQKEKNITKGEKKYFYDISNQLHLISVIMAPHYSFYQLSTFHFHHNHH</sequence>
<keyword evidence="2" id="KW-1185">Reference proteome</keyword>
<dbReference type="Proteomes" id="UP000051530">
    <property type="component" value="Unassembled WGS sequence"/>
</dbReference>
<organism evidence="1 2">
    <name type="scientific">Pseudoloma neurophilia</name>
    <dbReference type="NCBI Taxonomy" id="146866"/>
    <lineage>
        <taxon>Eukaryota</taxon>
        <taxon>Fungi</taxon>
        <taxon>Fungi incertae sedis</taxon>
        <taxon>Microsporidia</taxon>
        <taxon>Pseudoloma</taxon>
    </lineage>
</organism>
<dbReference type="AlphaFoldDB" id="A0A0R0LWM8"/>
<proteinExistence type="predicted"/>